<sequence length="422" mass="45036">MTSERLSAALAEIKADESALVDTLAPLIALDTSFPPGRGYAAFADHLEGLLAPLGFACRRVVVPEALWRLPGDGAEVEGERVNLIAERPSGREPVGLYFHVDTVPPGDGWSVPPLALTRDGRRLLGRGTADMKGCIAAVLAALRAAERHQLPLRFDPVLLCCTDEEGGLYPGIRYLAEQGELSGHLLSYNGSAGPRIWAGCFGSLDLRIRIHGRSAHSGDPVGGINAFEEAVPLLNALIALKARVEQRTSAMPPPPHHEGRPLTARLSLTAARGGSKGSALPHLFEIVVNRRYPPEETAEAVLAEIRGTVERALAPGRALGWNLEVVGHLAPVDDPGGPHWPRWQQAVAAGFGYAPESFRRWGSSTSSDMGWVQQAGIREILLGGLGRPESRGHAADEFTTLDDLIALASSTLLYLSAEFGT</sequence>
<dbReference type="GO" id="GO:0046872">
    <property type="term" value="F:metal ion binding"/>
    <property type="evidence" value="ECO:0007669"/>
    <property type="project" value="UniProtKB-KW"/>
</dbReference>
<dbReference type="AlphaFoldDB" id="A0A1Y6B8G3"/>
<dbReference type="InterPro" id="IPR002933">
    <property type="entry name" value="Peptidase_M20"/>
</dbReference>
<keyword evidence="4" id="KW-0378">Hydrolase</keyword>
<keyword evidence="8" id="KW-1185">Reference proteome</keyword>
<dbReference type="EMBL" id="FWZX01000002">
    <property type="protein sequence ID" value="SME98339.1"/>
    <property type="molecule type" value="Genomic_DNA"/>
</dbReference>
<keyword evidence="3" id="KW-0479">Metal-binding</keyword>
<evidence type="ECO:0000313" key="7">
    <source>
        <dbReference type="EMBL" id="SME98339.1"/>
    </source>
</evidence>
<name>A0A1Y6B8G3_9PROT</name>
<dbReference type="PANTHER" id="PTHR43808">
    <property type="entry name" value="ACETYLORNITHINE DEACETYLASE"/>
    <property type="match status" value="1"/>
</dbReference>
<dbReference type="InterPro" id="IPR036264">
    <property type="entry name" value="Bact_exopeptidase_dim_dom"/>
</dbReference>
<comment type="similarity">
    <text evidence="2">Belongs to the peptidase M20A family.</text>
</comment>
<dbReference type="Gene3D" id="3.30.70.360">
    <property type="match status" value="1"/>
</dbReference>
<evidence type="ECO:0000256" key="1">
    <source>
        <dbReference type="ARBA" id="ARBA00001947"/>
    </source>
</evidence>
<evidence type="ECO:0000259" key="6">
    <source>
        <dbReference type="Pfam" id="PF07687"/>
    </source>
</evidence>
<evidence type="ECO:0000256" key="4">
    <source>
        <dbReference type="ARBA" id="ARBA00022801"/>
    </source>
</evidence>
<dbReference type="PANTHER" id="PTHR43808:SF8">
    <property type="entry name" value="PEPTIDASE M20 DIMERISATION DOMAIN-CONTAINING PROTEIN"/>
    <property type="match status" value="1"/>
</dbReference>
<evidence type="ECO:0000256" key="3">
    <source>
        <dbReference type="ARBA" id="ARBA00022723"/>
    </source>
</evidence>
<dbReference type="RefSeq" id="WP_085121235.1">
    <property type="nucleotide sequence ID" value="NZ_FWZX01000002.1"/>
</dbReference>
<dbReference type="Gene3D" id="3.40.630.10">
    <property type="entry name" value="Zn peptidases"/>
    <property type="match status" value="1"/>
</dbReference>
<dbReference type="SUPFAM" id="SSF53187">
    <property type="entry name" value="Zn-dependent exopeptidases"/>
    <property type="match status" value="1"/>
</dbReference>
<dbReference type="STRING" id="560819.SAMN05428998_102161"/>
<proteinExistence type="inferred from homology"/>
<organism evidence="7 8">
    <name type="scientific">Tistlia consotensis USBA 355</name>
    <dbReference type="NCBI Taxonomy" id="560819"/>
    <lineage>
        <taxon>Bacteria</taxon>
        <taxon>Pseudomonadati</taxon>
        <taxon>Pseudomonadota</taxon>
        <taxon>Alphaproteobacteria</taxon>
        <taxon>Rhodospirillales</taxon>
        <taxon>Rhodovibrionaceae</taxon>
        <taxon>Tistlia</taxon>
    </lineage>
</organism>
<dbReference type="GO" id="GO:0016787">
    <property type="term" value="F:hydrolase activity"/>
    <property type="evidence" value="ECO:0007669"/>
    <property type="project" value="UniProtKB-KW"/>
</dbReference>
<evidence type="ECO:0000256" key="5">
    <source>
        <dbReference type="ARBA" id="ARBA00022833"/>
    </source>
</evidence>
<dbReference type="Pfam" id="PF01546">
    <property type="entry name" value="Peptidase_M20"/>
    <property type="match status" value="1"/>
</dbReference>
<protein>
    <submittedName>
        <fullName evidence="7">Succinyl-diaminopimelate desuccinylase</fullName>
    </submittedName>
</protein>
<evidence type="ECO:0000313" key="8">
    <source>
        <dbReference type="Proteomes" id="UP000192917"/>
    </source>
</evidence>
<dbReference type="Proteomes" id="UP000192917">
    <property type="component" value="Unassembled WGS sequence"/>
</dbReference>
<feature type="domain" description="Peptidase M20 dimerisation" evidence="6">
    <location>
        <begin position="202"/>
        <end position="316"/>
    </location>
</feature>
<dbReference type="InterPro" id="IPR050072">
    <property type="entry name" value="Peptidase_M20A"/>
</dbReference>
<dbReference type="InterPro" id="IPR011650">
    <property type="entry name" value="Peptidase_M20_dimer"/>
</dbReference>
<dbReference type="Pfam" id="PF07687">
    <property type="entry name" value="M20_dimer"/>
    <property type="match status" value="1"/>
</dbReference>
<reference evidence="7 8" key="1">
    <citation type="submission" date="2017-04" db="EMBL/GenBank/DDBJ databases">
        <authorList>
            <person name="Afonso C.L."/>
            <person name="Miller P.J."/>
            <person name="Scott M.A."/>
            <person name="Spackman E."/>
            <person name="Goraichik I."/>
            <person name="Dimitrov K.M."/>
            <person name="Suarez D.L."/>
            <person name="Swayne D.E."/>
        </authorList>
    </citation>
    <scope>NUCLEOTIDE SEQUENCE [LARGE SCALE GENOMIC DNA]</scope>
    <source>
        <strain evidence="7 8">USBA 355</strain>
    </source>
</reference>
<gene>
    <name evidence="7" type="ORF">SAMN05428998_102161</name>
</gene>
<keyword evidence="5" id="KW-0862">Zinc</keyword>
<evidence type="ECO:0000256" key="2">
    <source>
        <dbReference type="ARBA" id="ARBA00006247"/>
    </source>
</evidence>
<comment type="cofactor">
    <cofactor evidence="1">
        <name>Zn(2+)</name>
        <dbReference type="ChEBI" id="CHEBI:29105"/>
    </cofactor>
</comment>
<accession>A0A1Y6B8G3</accession>
<dbReference type="SUPFAM" id="SSF55031">
    <property type="entry name" value="Bacterial exopeptidase dimerisation domain"/>
    <property type="match status" value="1"/>
</dbReference>